<accession>K9WZ83</accession>
<organism evidence="1 2">
    <name type="scientific">Cylindrospermum stagnale PCC 7417</name>
    <dbReference type="NCBI Taxonomy" id="56107"/>
    <lineage>
        <taxon>Bacteria</taxon>
        <taxon>Bacillati</taxon>
        <taxon>Cyanobacteriota</taxon>
        <taxon>Cyanophyceae</taxon>
        <taxon>Nostocales</taxon>
        <taxon>Nostocaceae</taxon>
        <taxon>Cylindrospermum</taxon>
    </lineage>
</organism>
<dbReference type="HOGENOM" id="CLU_2554909_0_0_3"/>
<sequence>MKFSVKSAYPISTSLSATNCQFSWESAAMGVEYLFIGSGGRDHRQNTESHYDFRYISINGLNAKPQLDKRSGGYRKRNTVPI</sequence>
<dbReference type="Proteomes" id="UP000010475">
    <property type="component" value="Chromosome"/>
</dbReference>
<dbReference type="eggNOG" id="ENOG502ZUHF">
    <property type="taxonomic scope" value="Bacteria"/>
</dbReference>
<dbReference type="EMBL" id="CP003642">
    <property type="protein sequence ID" value="AFZ25096.1"/>
    <property type="molecule type" value="Genomic_DNA"/>
</dbReference>
<keyword evidence="2" id="KW-1185">Reference proteome</keyword>
<evidence type="ECO:0000313" key="2">
    <source>
        <dbReference type="Proteomes" id="UP000010475"/>
    </source>
</evidence>
<dbReference type="AlphaFoldDB" id="K9WZ83"/>
<name>K9WZ83_9NOST</name>
<dbReference type="STRING" id="56107.Cylst_2923"/>
<dbReference type="KEGG" id="csg:Cylst_2923"/>
<reference evidence="1 2" key="1">
    <citation type="submission" date="2012-06" db="EMBL/GenBank/DDBJ databases">
        <title>Finished chromosome of genome of Cylindrospermum stagnale PCC 7417.</title>
        <authorList>
            <consortium name="US DOE Joint Genome Institute"/>
            <person name="Gugger M."/>
            <person name="Coursin T."/>
            <person name="Rippka R."/>
            <person name="Tandeau De Marsac N."/>
            <person name="Huntemann M."/>
            <person name="Wei C.-L."/>
            <person name="Han J."/>
            <person name="Detter J.C."/>
            <person name="Han C."/>
            <person name="Tapia R."/>
            <person name="Chen A."/>
            <person name="Kyrpides N."/>
            <person name="Mavromatis K."/>
            <person name="Markowitz V."/>
            <person name="Szeto E."/>
            <person name="Ivanova N."/>
            <person name="Pagani I."/>
            <person name="Pati A."/>
            <person name="Goodwin L."/>
            <person name="Nordberg H.P."/>
            <person name="Cantor M.N."/>
            <person name="Hua S.X."/>
            <person name="Woyke T."/>
            <person name="Kerfeld C.A."/>
        </authorList>
    </citation>
    <scope>NUCLEOTIDE SEQUENCE [LARGE SCALE GENOMIC DNA]</scope>
    <source>
        <strain evidence="1 2">PCC 7417</strain>
    </source>
</reference>
<protein>
    <submittedName>
        <fullName evidence="1">Uncharacterized protein</fullName>
    </submittedName>
</protein>
<evidence type="ECO:0000313" key="1">
    <source>
        <dbReference type="EMBL" id="AFZ25096.1"/>
    </source>
</evidence>
<gene>
    <name evidence="1" type="ORF">Cylst_2923</name>
</gene>
<proteinExistence type="predicted"/>